<dbReference type="SUPFAM" id="SSF53335">
    <property type="entry name" value="S-adenosyl-L-methionine-dependent methyltransferases"/>
    <property type="match status" value="3"/>
</dbReference>
<accession>A0A4Y6U7P4</accession>
<evidence type="ECO:0000256" key="2">
    <source>
        <dbReference type="ARBA" id="ARBA00022603"/>
    </source>
</evidence>
<dbReference type="Proteomes" id="UP000318709">
    <property type="component" value="Chromosome"/>
</dbReference>
<dbReference type="GO" id="GO:0015667">
    <property type="term" value="F:site-specific DNA-methyltransferase (cytosine-N4-specific) activity"/>
    <property type="evidence" value="ECO:0007669"/>
    <property type="project" value="UniProtKB-EC"/>
</dbReference>
<dbReference type="Gene3D" id="3.40.50.150">
    <property type="entry name" value="Vaccinia Virus protein VP39"/>
    <property type="match status" value="2"/>
</dbReference>
<dbReference type="EMBL" id="CP038231">
    <property type="protein sequence ID" value="QDH13352.1"/>
    <property type="molecule type" value="Genomic_DNA"/>
</dbReference>
<reference evidence="10 11" key="1">
    <citation type="submission" date="2019-03" db="EMBL/GenBank/DDBJ databases">
        <title>The complete genome sequence of Swingsia_sp. F3b2 LMG30590(T).</title>
        <authorList>
            <person name="Chua K.-O."/>
            <person name="Chan K.-G."/>
            <person name="See-Too W.-S."/>
        </authorList>
    </citation>
    <scope>NUCLEOTIDE SEQUENCE [LARGE SCALE GENOMIC DNA]</scope>
    <source>
        <strain evidence="10 11">F3b2</strain>
    </source>
</reference>
<feature type="domain" description="DNA methylase N-4/N-6" evidence="9">
    <location>
        <begin position="40"/>
        <end position="111"/>
    </location>
</feature>
<dbReference type="GO" id="GO:0032259">
    <property type="term" value="P:methylation"/>
    <property type="evidence" value="ECO:0007669"/>
    <property type="project" value="UniProtKB-KW"/>
</dbReference>
<dbReference type="InterPro" id="IPR017985">
    <property type="entry name" value="MeTrfase_CN4_CS"/>
</dbReference>
<evidence type="ECO:0000256" key="7">
    <source>
        <dbReference type="ARBA" id="ARBA00047942"/>
    </source>
</evidence>
<evidence type="ECO:0000256" key="3">
    <source>
        <dbReference type="ARBA" id="ARBA00022679"/>
    </source>
</evidence>
<dbReference type="GO" id="GO:0009007">
    <property type="term" value="F:site-specific DNA-methyltransferase (adenine-specific) activity"/>
    <property type="evidence" value="ECO:0007669"/>
    <property type="project" value="UniProtKB-EC"/>
</dbReference>
<dbReference type="KEGG" id="swf:E3E12_03090"/>
<dbReference type="InterPro" id="IPR029063">
    <property type="entry name" value="SAM-dependent_MTases_sf"/>
</dbReference>
<comment type="catalytic activity">
    <reaction evidence="7">
        <text>a 2'-deoxyadenosine in DNA + S-adenosyl-L-methionine = an N(6)-methyl-2'-deoxyadenosine in DNA + S-adenosyl-L-homocysteine + H(+)</text>
        <dbReference type="Rhea" id="RHEA:15197"/>
        <dbReference type="Rhea" id="RHEA-COMP:12418"/>
        <dbReference type="Rhea" id="RHEA-COMP:12419"/>
        <dbReference type="ChEBI" id="CHEBI:15378"/>
        <dbReference type="ChEBI" id="CHEBI:57856"/>
        <dbReference type="ChEBI" id="CHEBI:59789"/>
        <dbReference type="ChEBI" id="CHEBI:90615"/>
        <dbReference type="ChEBI" id="CHEBI:90616"/>
        <dbReference type="EC" id="2.1.1.72"/>
    </reaction>
</comment>
<keyword evidence="3 10" id="KW-0808">Transferase</keyword>
<evidence type="ECO:0000256" key="5">
    <source>
        <dbReference type="ARBA" id="ARBA00022747"/>
    </source>
</evidence>
<dbReference type="GO" id="GO:0003677">
    <property type="term" value="F:DNA binding"/>
    <property type="evidence" value="ECO:0007669"/>
    <property type="project" value="UniProtKB-KW"/>
</dbReference>
<evidence type="ECO:0000259" key="9">
    <source>
        <dbReference type="Pfam" id="PF01555"/>
    </source>
</evidence>
<keyword evidence="2 10" id="KW-0489">Methyltransferase</keyword>
<keyword evidence="6" id="KW-0238">DNA-binding</keyword>
<evidence type="ECO:0000313" key="11">
    <source>
        <dbReference type="Proteomes" id="UP000318709"/>
    </source>
</evidence>
<dbReference type="GO" id="GO:0009307">
    <property type="term" value="P:DNA restriction-modification system"/>
    <property type="evidence" value="ECO:0007669"/>
    <property type="project" value="UniProtKB-KW"/>
</dbReference>
<proteinExistence type="inferred from homology"/>
<protein>
    <submittedName>
        <fullName evidence="10">Site-specific DNA-methyltransferase</fullName>
    </submittedName>
</protein>
<gene>
    <name evidence="10" type="ORF">E3E12_03090</name>
</gene>
<dbReference type="OrthoDB" id="8901552at2"/>
<comment type="catalytic activity">
    <reaction evidence="8">
        <text>a 2'-deoxycytidine in DNA + S-adenosyl-L-methionine = an N(4)-methyl-2'-deoxycytidine in DNA + S-adenosyl-L-homocysteine + H(+)</text>
        <dbReference type="Rhea" id="RHEA:16857"/>
        <dbReference type="Rhea" id="RHEA-COMP:11369"/>
        <dbReference type="Rhea" id="RHEA-COMP:13674"/>
        <dbReference type="ChEBI" id="CHEBI:15378"/>
        <dbReference type="ChEBI" id="CHEBI:57856"/>
        <dbReference type="ChEBI" id="CHEBI:59789"/>
        <dbReference type="ChEBI" id="CHEBI:85452"/>
        <dbReference type="ChEBI" id="CHEBI:137933"/>
        <dbReference type="EC" id="2.1.1.113"/>
    </reaction>
</comment>
<sequence>MTSLPKGASQRAHDFAKVVQSGLGCASPTVVRLEGTMPCWINSFWTATQRQGHALHEVPYRACFKPELPAFLIKHLTKPGEVVFDPFMGRGTVPLEALLQKRQAAGNDINPLSIALLQPRLAPPALGQIQEALTSIPWEGPLGRGRLQGHVAEKDLLAFYHPGTLRQLKILRRWLNDPVEGQPRHGVDNTARWIRMVALARLSGHSSGYFSAPSMPPNQAVSAARQRALNERRGAGPPERPVAAIITKKSRSLLRDGPPPLVGDGVVPLFTRPAWSVPAMATGSVDLVVTSPPFLDVVHYGQANWLRCWFAGFNSKAVQVSVWPNPMKWQAMAHDVLVEMARLLRPGGFLAFEVGKVRKGTVDLAQLVWETAQNLPYRRLGCLVHEQGFTKTAHCWGVDNNQGGTNGNRIVLFERL</sequence>
<evidence type="ECO:0000256" key="4">
    <source>
        <dbReference type="ARBA" id="ARBA00022691"/>
    </source>
</evidence>
<dbReference type="AlphaFoldDB" id="A0A4Y6U7P4"/>
<evidence type="ECO:0000256" key="6">
    <source>
        <dbReference type="ARBA" id="ARBA00023125"/>
    </source>
</evidence>
<dbReference type="GO" id="GO:0008170">
    <property type="term" value="F:N-methyltransferase activity"/>
    <property type="evidence" value="ECO:0007669"/>
    <property type="project" value="InterPro"/>
</dbReference>
<dbReference type="PROSITE" id="PS00093">
    <property type="entry name" value="N4_MTASE"/>
    <property type="match status" value="1"/>
</dbReference>
<name>A0A4Y6U7P4_9PROT</name>
<evidence type="ECO:0000256" key="1">
    <source>
        <dbReference type="ARBA" id="ARBA00010203"/>
    </source>
</evidence>
<evidence type="ECO:0000313" key="10">
    <source>
        <dbReference type="EMBL" id="QDH13352.1"/>
    </source>
</evidence>
<organism evidence="10 11">
    <name type="scientific">Formicincola oecophyllae</name>
    <dbReference type="NCBI Taxonomy" id="2558361"/>
    <lineage>
        <taxon>Bacteria</taxon>
        <taxon>Pseudomonadati</taxon>
        <taxon>Pseudomonadota</taxon>
        <taxon>Alphaproteobacteria</taxon>
        <taxon>Acetobacterales</taxon>
        <taxon>Acetobacteraceae</taxon>
        <taxon>Formicincola</taxon>
    </lineage>
</organism>
<keyword evidence="4" id="KW-0949">S-adenosyl-L-methionine</keyword>
<dbReference type="Pfam" id="PF01555">
    <property type="entry name" value="N6_N4_Mtase"/>
    <property type="match status" value="1"/>
</dbReference>
<comment type="similarity">
    <text evidence="1">Belongs to the N(4)/N(6)-methyltransferase family. N(4) subfamily.</text>
</comment>
<keyword evidence="11" id="KW-1185">Reference proteome</keyword>
<dbReference type="REBASE" id="373672">
    <property type="entry name" value="M.SspF3b2ORF3090P"/>
</dbReference>
<dbReference type="RefSeq" id="WP_141443013.1">
    <property type="nucleotide sequence ID" value="NZ_CP038231.1"/>
</dbReference>
<evidence type="ECO:0000256" key="8">
    <source>
        <dbReference type="ARBA" id="ARBA00049120"/>
    </source>
</evidence>
<dbReference type="InterPro" id="IPR002941">
    <property type="entry name" value="DNA_methylase_N4/N6"/>
</dbReference>
<keyword evidence="5" id="KW-0680">Restriction system</keyword>